<dbReference type="EMBL" id="VIIS01001613">
    <property type="protein sequence ID" value="KAF0295544.1"/>
    <property type="molecule type" value="Genomic_DNA"/>
</dbReference>
<sequence length="339" mass="37767">MVLAKDDQSSNIFFSPLSIGTALAMVYAGSRGDTSQQMEEVLGFQGRRKTVLRGHRGLVRWIRRRHNSSDVTVKVTNRVYASPTLRLRARFAARMRRLFYAKLKQLDFSRSEEAAAVVNANVNEDTAGRITELVDPGTLDSDTALLLVNAVYFKGAWLMEFDTSLTAEADFHALSGTRTVQMMKAKKYFPVGYSGSVDARVLKLPYKGEAISMLIVLPNEMDGIHLLDAEIHKANMEDLIWSLDSSEEVEMGLTDLFDLNEANLSGISRQRICVSDVVHKAAIEVTEEGTTATAATAVGFSFRMLRPKPEPFIVDRPFFFVLRDEKTGASLFIGRVMEP</sequence>
<dbReference type="Gene3D" id="2.30.39.10">
    <property type="entry name" value="Alpha-1-antitrypsin, domain 1"/>
    <property type="match status" value="1"/>
</dbReference>
<keyword evidence="7" id="KW-1185">Reference proteome</keyword>
<dbReference type="PANTHER" id="PTHR11461:SF211">
    <property type="entry name" value="GH10112P-RELATED"/>
    <property type="match status" value="1"/>
</dbReference>
<dbReference type="CDD" id="cd00172">
    <property type="entry name" value="serpin"/>
    <property type="match status" value="1"/>
</dbReference>
<dbReference type="SMART" id="SM00093">
    <property type="entry name" value="SERPIN"/>
    <property type="match status" value="1"/>
</dbReference>
<evidence type="ECO:0000256" key="3">
    <source>
        <dbReference type="ARBA" id="ARBA00022900"/>
    </source>
</evidence>
<evidence type="ECO:0000313" key="6">
    <source>
        <dbReference type="EMBL" id="KAF0295544.1"/>
    </source>
</evidence>
<evidence type="ECO:0000313" key="7">
    <source>
        <dbReference type="Proteomes" id="UP000440578"/>
    </source>
</evidence>
<gene>
    <name evidence="6" type="ORF">FJT64_006956</name>
</gene>
<evidence type="ECO:0000259" key="5">
    <source>
        <dbReference type="SMART" id="SM00093"/>
    </source>
</evidence>
<dbReference type="InterPro" id="IPR036186">
    <property type="entry name" value="Serpin_sf"/>
</dbReference>
<dbReference type="PANTHER" id="PTHR11461">
    <property type="entry name" value="SERINE PROTEASE INHIBITOR, SERPIN"/>
    <property type="match status" value="1"/>
</dbReference>
<reference evidence="6 7" key="1">
    <citation type="submission" date="2019-07" db="EMBL/GenBank/DDBJ databases">
        <title>Draft genome assembly of a fouling barnacle, Amphibalanus amphitrite (Darwin, 1854): The first reference genome for Thecostraca.</title>
        <authorList>
            <person name="Kim W."/>
        </authorList>
    </citation>
    <scope>NUCLEOTIDE SEQUENCE [LARGE SCALE GENOMIC DNA]</scope>
    <source>
        <strain evidence="6">SNU_AA5</strain>
        <tissue evidence="6">Soma without cirri and trophi</tissue>
    </source>
</reference>
<protein>
    <submittedName>
        <fullName evidence="6">Leukocyte elastase inhibitor A</fullName>
    </submittedName>
</protein>
<keyword evidence="2" id="KW-0646">Protease inhibitor</keyword>
<dbReference type="InterPro" id="IPR042178">
    <property type="entry name" value="Serpin_sf_1"/>
</dbReference>
<dbReference type="InterPro" id="IPR000215">
    <property type="entry name" value="Serpin_fam"/>
</dbReference>
<dbReference type="OrthoDB" id="671595at2759"/>
<evidence type="ECO:0000256" key="2">
    <source>
        <dbReference type="ARBA" id="ARBA00022690"/>
    </source>
</evidence>
<dbReference type="Gene3D" id="3.30.497.10">
    <property type="entry name" value="Antithrombin, subunit I, domain 2"/>
    <property type="match status" value="1"/>
</dbReference>
<dbReference type="SUPFAM" id="SSF56574">
    <property type="entry name" value="Serpins"/>
    <property type="match status" value="1"/>
</dbReference>
<dbReference type="GO" id="GO:0005615">
    <property type="term" value="C:extracellular space"/>
    <property type="evidence" value="ECO:0007669"/>
    <property type="project" value="InterPro"/>
</dbReference>
<dbReference type="InterPro" id="IPR042185">
    <property type="entry name" value="Serpin_sf_2"/>
</dbReference>
<feature type="domain" description="Serpin" evidence="5">
    <location>
        <begin position="2"/>
        <end position="339"/>
    </location>
</feature>
<comment type="similarity">
    <text evidence="1 4">Belongs to the serpin family.</text>
</comment>
<proteinExistence type="inferred from homology"/>
<dbReference type="InterPro" id="IPR023795">
    <property type="entry name" value="Serpin_CS"/>
</dbReference>
<keyword evidence="3" id="KW-0722">Serine protease inhibitor</keyword>
<dbReference type="PROSITE" id="PS00284">
    <property type="entry name" value="SERPIN"/>
    <property type="match status" value="1"/>
</dbReference>
<organism evidence="6 7">
    <name type="scientific">Amphibalanus amphitrite</name>
    <name type="common">Striped barnacle</name>
    <name type="synonym">Balanus amphitrite</name>
    <dbReference type="NCBI Taxonomy" id="1232801"/>
    <lineage>
        <taxon>Eukaryota</taxon>
        <taxon>Metazoa</taxon>
        <taxon>Ecdysozoa</taxon>
        <taxon>Arthropoda</taxon>
        <taxon>Crustacea</taxon>
        <taxon>Multicrustacea</taxon>
        <taxon>Cirripedia</taxon>
        <taxon>Thoracica</taxon>
        <taxon>Thoracicalcarea</taxon>
        <taxon>Balanomorpha</taxon>
        <taxon>Balanoidea</taxon>
        <taxon>Balanidae</taxon>
        <taxon>Amphibalaninae</taxon>
        <taxon>Amphibalanus</taxon>
    </lineage>
</organism>
<dbReference type="InterPro" id="IPR023796">
    <property type="entry name" value="Serpin_dom"/>
</dbReference>
<accession>A0A6A4VVB6</accession>
<name>A0A6A4VVB6_AMPAM</name>
<dbReference type="GO" id="GO:0004867">
    <property type="term" value="F:serine-type endopeptidase inhibitor activity"/>
    <property type="evidence" value="ECO:0007669"/>
    <property type="project" value="UniProtKB-KW"/>
</dbReference>
<dbReference type="AlphaFoldDB" id="A0A6A4VVB6"/>
<comment type="caution">
    <text evidence="6">The sequence shown here is derived from an EMBL/GenBank/DDBJ whole genome shotgun (WGS) entry which is preliminary data.</text>
</comment>
<evidence type="ECO:0000256" key="4">
    <source>
        <dbReference type="RuleBase" id="RU000411"/>
    </source>
</evidence>
<dbReference type="Pfam" id="PF00079">
    <property type="entry name" value="Serpin"/>
    <property type="match status" value="2"/>
</dbReference>
<dbReference type="Proteomes" id="UP000440578">
    <property type="component" value="Unassembled WGS sequence"/>
</dbReference>
<evidence type="ECO:0000256" key="1">
    <source>
        <dbReference type="ARBA" id="ARBA00009500"/>
    </source>
</evidence>